<dbReference type="EMBL" id="AICU01000064">
    <property type="protein sequence ID" value="EID28080.1"/>
    <property type="molecule type" value="Genomic_DNA"/>
</dbReference>
<organism evidence="2 3">
    <name type="scientific">Streptococcus mitis SK575</name>
    <dbReference type="NCBI Taxonomy" id="1095736"/>
    <lineage>
        <taxon>Bacteria</taxon>
        <taxon>Bacillati</taxon>
        <taxon>Bacillota</taxon>
        <taxon>Bacilli</taxon>
        <taxon>Lactobacillales</taxon>
        <taxon>Streptococcaceae</taxon>
        <taxon>Streptococcus</taxon>
        <taxon>Streptococcus mitis group</taxon>
    </lineage>
</organism>
<keyword evidence="1" id="KW-0812">Transmembrane</keyword>
<keyword evidence="1" id="KW-0472">Membrane</keyword>
<evidence type="ECO:0000256" key="1">
    <source>
        <dbReference type="SAM" id="Phobius"/>
    </source>
</evidence>
<dbReference type="AlphaFoldDB" id="I0SXH7"/>
<dbReference type="Proteomes" id="UP000005505">
    <property type="component" value="Unassembled WGS sequence"/>
</dbReference>
<protein>
    <submittedName>
        <fullName evidence="2">Uncharacterized protein</fullName>
    </submittedName>
</protein>
<accession>I0SXH7</accession>
<reference evidence="2 3" key="1">
    <citation type="submission" date="2012-02" db="EMBL/GenBank/DDBJ databases">
        <authorList>
            <person name="Harkins D.M."/>
            <person name="Madupu R."/>
            <person name="Durkin A.S."/>
            <person name="Torralba M."/>
            <person name="Methe B."/>
            <person name="Sutton G.G."/>
            <person name="Nelson K.E."/>
        </authorList>
    </citation>
    <scope>NUCLEOTIDE SEQUENCE [LARGE SCALE GENOMIC DNA]</scope>
    <source>
        <strain evidence="2 3">SK575</strain>
    </source>
</reference>
<evidence type="ECO:0000313" key="3">
    <source>
        <dbReference type="Proteomes" id="UP000005505"/>
    </source>
</evidence>
<evidence type="ECO:0000313" key="2">
    <source>
        <dbReference type="EMBL" id="EID28080.1"/>
    </source>
</evidence>
<keyword evidence="1" id="KW-1133">Transmembrane helix</keyword>
<sequence length="117" mass="13867">MWIDKRGAELDFNFRYSMYILTFQVLFGLFFVFLVVSFILLLKPPTMKKYKTSLKTVLEYENRNEDVLEDQGHEMRKKTNYRLTAKRFYCPTCDAPTEGIRGTFKTCENCGETFKLS</sequence>
<gene>
    <name evidence="2" type="ORF">HMPREF1048_1749</name>
</gene>
<comment type="caution">
    <text evidence="2">The sequence shown here is derived from an EMBL/GenBank/DDBJ whole genome shotgun (WGS) entry which is preliminary data.</text>
</comment>
<feature type="transmembrane region" description="Helical" evidence="1">
    <location>
        <begin position="20"/>
        <end position="42"/>
    </location>
</feature>
<name>I0SXH7_STRMT</name>
<proteinExistence type="predicted"/>